<dbReference type="InterPro" id="IPR049509">
    <property type="entry name" value="DyP_N"/>
</dbReference>
<accession>A0A9W9D4N0</accession>
<dbReference type="InterPro" id="IPR011008">
    <property type="entry name" value="Dimeric_a/b-barrel"/>
</dbReference>
<feature type="region of interest" description="Disordered" evidence="9">
    <location>
        <begin position="179"/>
        <end position="199"/>
    </location>
</feature>
<evidence type="ECO:0000256" key="5">
    <source>
        <dbReference type="ARBA" id="ARBA00022729"/>
    </source>
</evidence>
<dbReference type="OrthoDB" id="3207336at2759"/>
<keyword evidence="7" id="KW-0408">Iron</keyword>
<evidence type="ECO:0000256" key="7">
    <source>
        <dbReference type="ARBA" id="ARBA00023004"/>
    </source>
</evidence>
<evidence type="ECO:0000256" key="9">
    <source>
        <dbReference type="SAM" id="MobiDB-lite"/>
    </source>
</evidence>
<comment type="cofactor">
    <cofactor evidence="1">
        <name>heme b</name>
        <dbReference type="ChEBI" id="CHEBI:60344"/>
    </cofactor>
</comment>
<evidence type="ECO:0000313" key="12">
    <source>
        <dbReference type="EMBL" id="KAJ4399766.1"/>
    </source>
</evidence>
<evidence type="ECO:0000256" key="6">
    <source>
        <dbReference type="ARBA" id="ARBA00023002"/>
    </source>
</evidence>
<organism evidence="12 13">
    <name type="scientific">Didymella pomorum</name>
    <dbReference type="NCBI Taxonomy" id="749634"/>
    <lineage>
        <taxon>Eukaryota</taxon>
        <taxon>Fungi</taxon>
        <taxon>Dikarya</taxon>
        <taxon>Ascomycota</taxon>
        <taxon>Pezizomycotina</taxon>
        <taxon>Dothideomycetes</taxon>
        <taxon>Pleosporomycetidae</taxon>
        <taxon>Pleosporales</taxon>
        <taxon>Pleosporineae</taxon>
        <taxon>Didymellaceae</taxon>
        <taxon>Didymella</taxon>
    </lineage>
</organism>
<dbReference type="Proteomes" id="UP001140510">
    <property type="component" value="Unassembled WGS sequence"/>
</dbReference>
<dbReference type="InterPro" id="IPR048328">
    <property type="entry name" value="Dyp_perox_C"/>
</dbReference>
<evidence type="ECO:0000256" key="2">
    <source>
        <dbReference type="ARBA" id="ARBA00022559"/>
    </source>
</evidence>
<dbReference type="InterPro" id="IPR006314">
    <property type="entry name" value="Dyp_peroxidase"/>
</dbReference>
<proteinExistence type="inferred from homology"/>
<dbReference type="NCBIfam" id="TIGR01413">
    <property type="entry name" value="Dyp_perox_fam"/>
    <property type="match status" value="1"/>
</dbReference>
<feature type="domain" description="DyP dimeric alpha+beta barrel" evidence="11">
    <location>
        <begin position="13"/>
        <end position="183"/>
    </location>
</feature>
<evidence type="ECO:0000256" key="8">
    <source>
        <dbReference type="ARBA" id="ARBA00025737"/>
    </source>
</evidence>
<keyword evidence="13" id="KW-1185">Reference proteome</keyword>
<dbReference type="PANTHER" id="PTHR30521">
    <property type="entry name" value="DEFERROCHELATASE/PEROXIDASE"/>
    <property type="match status" value="1"/>
</dbReference>
<dbReference type="GO" id="GO:0005829">
    <property type="term" value="C:cytosol"/>
    <property type="evidence" value="ECO:0007669"/>
    <property type="project" value="TreeGrafter"/>
</dbReference>
<gene>
    <name evidence="12" type="ORF">N0V91_009215</name>
</gene>
<comment type="caution">
    <text evidence="12">The sequence shown here is derived from an EMBL/GenBank/DDBJ whole genome shotgun (WGS) entry which is preliminary data.</text>
</comment>
<evidence type="ECO:0000256" key="4">
    <source>
        <dbReference type="ARBA" id="ARBA00022723"/>
    </source>
</evidence>
<keyword evidence="6" id="KW-0560">Oxidoreductase</keyword>
<dbReference type="SUPFAM" id="SSF54909">
    <property type="entry name" value="Dimeric alpha+beta barrel"/>
    <property type="match status" value="1"/>
</dbReference>
<dbReference type="Pfam" id="PF21105">
    <property type="entry name" value="DyP_N"/>
    <property type="match status" value="1"/>
</dbReference>
<protein>
    <recommendedName>
        <fullName evidence="14">Dyp-type peroxidase</fullName>
    </recommendedName>
</protein>
<dbReference type="AlphaFoldDB" id="A0A9W9D4N0"/>
<evidence type="ECO:0000256" key="1">
    <source>
        <dbReference type="ARBA" id="ARBA00001970"/>
    </source>
</evidence>
<dbReference type="EMBL" id="JAPEVA010000101">
    <property type="protein sequence ID" value="KAJ4399766.1"/>
    <property type="molecule type" value="Genomic_DNA"/>
</dbReference>
<evidence type="ECO:0008006" key="14">
    <source>
        <dbReference type="Google" id="ProtNLM"/>
    </source>
</evidence>
<reference evidence="12" key="1">
    <citation type="submission" date="2022-10" db="EMBL/GenBank/DDBJ databases">
        <title>Tapping the CABI collections for fungal endophytes: first genome assemblies for Collariella, Neodidymelliopsis, Ascochyta clinopodiicola, Didymella pomorum, Didymosphaeria variabile, Neocosmospora piperis and Neocucurbitaria cava.</title>
        <authorList>
            <person name="Hill R."/>
        </authorList>
    </citation>
    <scope>NUCLEOTIDE SEQUENCE</scope>
    <source>
        <strain evidence="12">IMI 355091</strain>
    </source>
</reference>
<sequence length="478" mass="52039">MSAAITLNDLGLIQGDILINGFPKKAEIFCFFTIRAAGAFSKNIKSTNIATGKDVLALRKEISGLPDKQLKKTAMTNIAFTRSGLTKMGDVTDSFRTGLPDLQKAAPSFWNGMQDPNERNELGDPEFKEWNAAVGSSNGVGPLDGVLIVAGSDRDTVRAELQKVLSQLNGNDEVVKELGREEGKEREKDPGHEHFGYLDGVSHPQVIGIDGPGDRGKLGFPLDKVNQPKDSSNSVEPGVILVGRKGDNSNLPAKPAWARDSSFLVFRKLEQHVGAWNDYVVKNGGSNSKQFGAQLMGRWKSGCPIQKSPDDDVPKLAFENDFKFARGDAKNCPFAAHIRKSHIRQGLNSSRIMRRGIPYGGDFVDGGPDKDRGLLFACYQSTIERGYGFIQKAWANKADFPEIGKSGFDVTIGQSKDTKANQFFVANGSRSTPINPANDFVTTKGGEYFFVPSINLLKNGFDLSQLPKPKVGQPELKA</sequence>
<keyword evidence="2" id="KW-0575">Peroxidase</keyword>
<feature type="domain" description="Dyp-type peroxidase C-terminal" evidence="10">
    <location>
        <begin position="253"/>
        <end position="396"/>
    </location>
</feature>
<keyword evidence="4" id="KW-0479">Metal-binding</keyword>
<keyword evidence="5" id="KW-0732">Signal</keyword>
<dbReference type="Pfam" id="PF20628">
    <property type="entry name" value="Dyp_perox_C"/>
    <property type="match status" value="1"/>
</dbReference>
<dbReference type="GO" id="GO:0020037">
    <property type="term" value="F:heme binding"/>
    <property type="evidence" value="ECO:0007669"/>
    <property type="project" value="InterPro"/>
</dbReference>
<feature type="compositionally biased region" description="Basic and acidic residues" evidence="9">
    <location>
        <begin position="179"/>
        <end position="196"/>
    </location>
</feature>
<dbReference type="GO" id="GO:0004601">
    <property type="term" value="F:peroxidase activity"/>
    <property type="evidence" value="ECO:0007669"/>
    <property type="project" value="UniProtKB-KW"/>
</dbReference>
<comment type="similarity">
    <text evidence="8">Belongs to the DyP-type peroxidase family.</text>
</comment>
<dbReference type="PANTHER" id="PTHR30521:SF4">
    <property type="entry name" value="DEFERROCHELATASE"/>
    <property type="match status" value="1"/>
</dbReference>
<evidence type="ECO:0000259" key="11">
    <source>
        <dbReference type="Pfam" id="PF21105"/>
    </source>
</evidence>
<dbReference type="PROSITE" id="PS51404">
    <property type="entry name" value="DYP_PEROXIDASE"/>
    <property type="match status" value="1"/>
</dbReference>
<evidence type="ECO:0000256" key="3">
    <source>
        <dbReference type="ARBA" id="ARBA00022617"/>
    </source>
</evidence>
<evidence type="ECO:0000313" key="13">
    <source>
        <dbReference type="Proteomes" id="UP001140510"/>
    </source>
</evidence>
<evidence type="ECO:0000259" key="10">
    <source>
        <dbReference type="Pfam" id="PF20628"/>
    </source>
</evidence>
<name>A0A9W9D4N0_9PLEO</name>
<keyword evidence="3" id="KW-0349">Heme</keyword>
<dbReference type="GO" id="GO:0046872">
    <property type="term" value="F:metal ion binding"/>
    <property type="evidence" value="ECO:0007669"/>
    <property type="project" value="UniProtKB-KW"/>
</dbReference>